<dbReference type="Pfam" id="PF00210">
    <property type="entry name" value="Ferritin"/>
    <property type="match status" value="1"/>
</dbReference>
<name>A0A426JM02_9PSEU</name>
<sequence length="187" mass="21476">MDAVVKTISPRTSQAQNLMEEQVGSGLRASQQYLACAVWFDQRDLPRLASYFYRQSLRKRDHAMRIVQYMIDNSVAVEVPSVEAVRNDFSDPRELIALAVEQERVATDEVTTLSRVLREEGDYLGEQFVRWFLSEQVDEIAQMNTMLNVADRSQGNMFDLEDYLKRESVENERYESGAPQVAGGKLR</sequence>
<keyword evidence="2 5" id="KW-0479">Metal-binding</keyword>
<dbReference type="PROSITE" id="PS50905">
    <property type="entry name" value="FERRITIN_LIKE"/>
    <property type="match status" value="1"/>
</dbReference>
<feature type="binding site" evidence="5">
    <location>
        <position position="62"/>
    </location>
    <ligand>
        <name>Fe cation</name>
        <dbReference type="ChEBI" id="CHEBI:24875"/>
        <label>1</label>
    </ligand>
</feature>
<evidence type="ECO:0000313" key="9">
    <source>
        <dbReference type="Proteomes" id="UP000274515"/>
    </source>
</evidence>
<proteinExistence type="predicted"/>
<protein>
    <recommendedName>
        <fullName evidence="6">Ferritin</fullName>
    </recommendedName>
</protein>
<dbReference type="GO" id="GO:0006826">
    <property type="term" value="P:iron ion transport"/>
    <property type="evidence" value="ECO:0007669"/>
    <property type="project" value="InterPro"/>
</dbReference>
<keyword evidence="1 6" id="KW-0409">Iron storage</keyword>
<dbReference type="EMBL" id="RSAA01000020">
    <property type="protein sequence ID" value="RRO14080.1"/>
    <property type="molecule type" value="Genomic_DNA"/>
</dbReference>
<evidence type="ECO:0000313" key="8">
    <source>
        <dbReference type="EMBL" id="RRO14080.1"/>
    </source>
</evidence>
<feature type="binding site" evidence="5">
    <location>
        <position position="136"/>
    </location>
    <ligand>
        <name>Fe cation</name>
        <dbReference type="ChEBI" id="CHEBI:24875"/>
        <label>1</label>
    </ligand>
</feature>
<dbReference type="PANTHER" id="PTHR11431">
    <property type="entry name" value="FERRITIN"/>
    <property type="match status" value="1"/>
</dbReference>
<evidence type="ECO:0000256" key="5">
    <source>
        <dbReference type="PIRSR" id="PIRSR601519-1"/>
    </source>
</evidence>
<dbReference type="RefSeq" id="WP_125092148.1">
    <property type="nucleotide sequence ID" value="NZ_RSAA01000020.1"/>
</dbReference>
<dbReference type="InterPro" id="IPR008331">
    <property type="entry name" value="Ferritin_DPS_dom"/>
</dbReference>
<feature type="domain" description="Ferritin-like diiron" evidence="7">
    <location>
        <begin position="9"/>
        <end position="154"/>
    </location>
</feature>
<keyword evidence="3" id="KW-0560">Oxidoreductase</keyword>
<reference evidence="8 9" key="1">
    <citation type="submission" date="2018-11" db="EMBL/GenBank/DDBJ databases">
        <title>Saccharopolyspora rhizosphaerae sp. nov., an actinomycete isolated from rhizosphere soil in Thailand.</title>
        <authorList>
            <person name="Intra B."/>
            <person name="Euanorasetr J."/>
            <person name="Take A."/>
            <person name="Inahashi Y."/>
            <person name="Mori M."/>
            <person name="Panbangred W."/>
            <person name="Matsumoto A."/>
        </authorList>
    </citation>
    <scope>NUCLEOTIDE SEQUENCE [LARGE SCALE GENOMIC DNA]</scope>
    <source>
        <strain evidence="8 9">H219</strain>
    </source>
</reference>
<dbReference type="SUPFAM" id="SSF47240">
    <property type="entry name" value="Ferritin-like"/>
    <property type="match status" value="1"/>
</dbReference>
<dbReference type="InterPro" id="IPR012347">
    <property type="entry name" value="Ferritin-like"/>
</dbReference>
<dbReference type="CDD" id="cd01055">
    <property type="entry name" value="Nonheme_Ferritin"/>
    <property type="match status" value="1"/>
</dbReference>
<dbReference type="InterPro" id="IPR009040">
    <property type="entry name" value="Ferritin-like_diiron"/>
</dbReference>
<dbReference type="GO" id="GO:0004322">
    <property type="term" value="F:ferroxidase activity"/>
    <property type="evidence" value="ECO:0007669"/>
    <property type="project" value="TreeGrafter"/>
</dbReference>
<dbReference type="Gene3D" id="1.20.1260.10">
    <property type="match status" value="1"/>
</dbReference>
<accession>A0A426JM02</accession>
<keyword evidence="4 5" id="KW-0408">Iron</keyword>
<dbReference type="InterPro" id="IPR009078">
    <property type="entry name" value="Ferritin-like_SF"/>
</dbReference>
<evidence type="ECO:0000256" key="3">
    <source>
        <dbReference type="ARBA" id="ARBA00023002"/>
    </source>
</evidence>
<keyword evidence="9" id="KW-1185">Reference proteome</keyword>
<dbReference type="GO" id="GO:0005829">
    <property type="term" value="C:cytosol"/>
    <property type="evidence" value="ECO:0007669"/>
    <property type="project" value="TreeGrafter"/>
</dbReference>
<gene>
    <name evidence="8" type="ORF">EIL87_20170</name>
</gene>
<dbReference type="GO" id="GO:0006879">
    <property type="term" value="P:intracellular iron ion homeostasis"/>
    <property type="evidence" value="ECO:0007669"/>
    <property type="project" value="UniProtKB-KW"/>
</dbReference>
<dbReference type="InterPro" id="IPR041719">
    <property type="entry name" value="Ferritin_prok"/>
</dbReference>
<organism evidence="8 9">
    <name type="scientific">Saccharopolyspora rhizosphaerae</name>
    <dbReference type="NCBI Taxonomy" id="2492662"/>
    <lineage>
        <taxon>Bacteria</taxon>
        <taxon>Bacillati</taxon>
        <taxon>Actinomycetota</taxon>
        <taxon>Actinomycetes</taxon>
        <taxon>Pseudonocardiales</taxon>
        <taxon>Pseudonocardiaceae</taxon>
        <taxon>Saccharopolyspora</taxon>
    </lineage>
</organism>
<evidence type="ECO:0000256" key="2">
    <source>
        <dbReference type="ARBA" id="ARBA00022723"/>
    </source>
</evidence>
<dbReference type="OrthoDB" id="9801481at2"/>
<dbReference type="GO" id="GO:0008198">
    <property type="term" value="F:ferrous iron binding"/>
    <property type="evidence" value="ECO:0007669"/>
    <property type="project" value="TreeGrafter"/>
</dbReference>
<evidence type="ECO:0000256" key="4">
    <source>
        <dbReference type="ARBA" id="ARBA00023004"/>
    </source>
</evidence>
<feature type="binding site" evidence="5">
    <location>
        <position position="103"/>
    </location>
    <ligand>
        <name>Fe cation</name>
        <dbReference type="ChEBI" id="CHEBI:24875"/>
        <label>1</label>
    </ligand>
</feature>
<comment type="caution">
    <text evidence="8">The sequence shown here is derived from an EMBL/GenBank/DDBJ whole genome shotgun (WGS) entry which is preliminary data.</text>
</comment>
<dbReference type="InterPro" id="IPR001519">
    <property type="entry name" value="Ferritin"/>
</dbReference>
<dbReference type="GO" id="GO:0008199">
    <property type="term" value="F:ferric iron binding"/>
    <property type="evidence" value="ECO:0007669"/>
    <property type="project" value="InterPro"/>
</dbReference>
<evidence type="ECO:0000259" key="7">
    <source>
        <dbReference type="PROSITE" id="PS50905"/>
    </source>
</evidence>
<dbReference type="Proteomes" id="UP000274515">
    <property type="component" value="Unassembled WGS sequence"/>
</dbReference>
<evidence type="ECO:0000256" key="1">
    <source>
        <dbReference type="ARBA" id="ARBA00022434"/>
    </source>
</evidence>
<dbReference type="PANTHER" id="PTHR11431:SF127">
    <property type="entry name" value="BACTERIAL NON-HEME FERRITIN"/>
    <property type="match status" value="1"/>
</dbReference>
<evidence type="ECO:0000256" key="6">
    <source>
        <dbReference type="RuleBase" id="RU361145"/>
    </source>
</evidence>
<dbReference type="AlphaFoldDB" id="A0A426JM02"/>